<keyword evidence="10 12" id="KW-0496">Mitochondrion</keyword>
<comment type="similarity">
    <text evidence="2 12">Belongs to the ATPase protein 8 family.</text>
</comment>
<evidence type="ECO:0000313" key="14">
    <source>
        <dbReference type="EMBL" id="URX52692.1"/>
    </source>
</evidence>
<dbReference type="AlphaFoldDB" id="A0A8X8M169"/>
<protein>
    <recommendedName>
        <fullName evidence="12">ATP synthase complex subunit 8</fullName>
    </recommendedName>
</protein>
<evidence type="ECO:0000256" key="1">
    <source>
        <dbReference type="ARBA" id="ARBA00004304"/>
    </source>
</evidence>
<feature type="transmembrane region" description="Helical" evidence="13">
    <location>
        <begin position="6"/>
        <end position="29"/>
    </location>
</feature>
<evidence type="ECO:0000256" key="4">
    <source>
        <dbReference type="ARBA" id="ARBA00022448"/>
    </source>
</evidence>
<keyword evidence="5 12" id="KW-0138">CF(0)</keyword>
<gene>
    <name evidence="14" type="primary">ATP8</name>
</gene>
<keyword evidence="6 12" id="KW-0812">Transmembrane</keyword>
<dbReference type="GO" id="GO:0045259">
    <property type="term" value="C:proton-transporting ATP synthase complex"/>
    <property type="evidence" value="ECO:0007669"/>
    <property type="project" value="UniProtKB-KW"/>
</dbReference>
<evidence type="ECO:0000256" key="11">
    <source>
        <dbReference type="ARBA" id="ARBA00023136"/>
    </source>
</evidence>
<dbReference type="GO" id="GO:0015986">
    <property type="term" value="P:proton motive force-driven ATP synthesis"/>
    <property type="evidence" value="ECO:0007669"/>
    <property type="project" value="InterPro"/>
</dbReference>
<keyword evidence="7 12" id="KW-0375">Hydrogen ion transport</keyword>
<geneLocation type="mitochondrion" evidence="14"/>
<keyword evidence="4 12" id="KW-0813">Transport</keyword>
<evidence type="ECO:0000256" key="7">
    <source>
        <dbReference type="ARBA" id="ARBA00022781"/>
    </source>
</evidence>
<evidence type="ECO:0000256" key="12">
    <source>
        <dbReference type="RuleBase" id="RU003661"/>
    </source>
</evidence>
<sequence>MPQMMPMSWVTLFITFSATLILFSTMNYYSHIPKTKTTKMDKITIKNMNWKW</sequence>
<keyword evidence="11 13" id="KW-0472">Membrane</keyword>
<evidence type="ECO:0000256" key="5">
    <source>
        <dbReference type="ARBA" id="ARBA00022547"/>
    </source>
</evidence>
<reference evidence="14" key="1">
    <citation type="journal article" date="2022" name="Mol. Biol. Evol.">
        <title>Molecular phylogeny reveals the past transoceanic voyages of drywood termites (Isoptera, Kalotermitidae).</title>
        <authorList>
            <person name="Bucek A."/>
            <person name="Wang M."/>
            <person name="Sobotnik J."/>
            <person name="Hellemans S."/>
            <person name="Sillam-Dusses D."/>
            <person name="Mizumoto N."/>
            <person name="Stiblik P."/>
            <person name="Clitheroe C."/>
            <person name="Lu T."/>
            <person name="Gonzalez Plaza J.J."/>
            <person name="Mohagan A."/>
            <person name="Rafanomezantsoa J.J."/>
            <person name="Fisher B."/>
            <person name="Engel M.S."/>
            <person name="Roisin Y."/>
            <person name="Evans T.A."/>
            <person name="Scheffrahn R."/>
            <person name="Bourguignon T."/>
        </authorList>
    </citation>
    <scope>NUCLEOTIDE SEQUENCE</scope>
    <source>
        <strain evidence="14">AUS109</strain>
    </source>
</reference>
<evidence type="ECO:0000256" key="9">
    <source>
        <dbReference type="ARBA" id="ARBA00023065"/>
    </source>
</evidence>
<comment type="subunit">
    <text evidence="3">F-type ATPases have 2 components, CF(1) - the catalytic core - and CF(0) - the membrane proton channel.</text>
</comment>
<evidence type="ECO:0000256" key="2">
    <source>
        <dbReference type="ARBA" id="ARBA00008892"/>
    </source>
</evidence>
<evidence type="ECO:0000256" key="13">
    <source>
        <dbReference type="SAM" id="Phobius"/>
    </source>
</evidence>
<comment type="subcellular location">
    <subcellularLocation>
        <location evidence="1 12">Mitochondrion membrane</location>
        <topology evidence="1 12">Single-pass membrane protein</topology>
    </subcellularLocation>
</comment>
<evidence type="ECO:0000256" key="10">
    <source>
        <dbReference type="ARBA" id="ARBA00023128"/>
    </source>
</evidence>
<evidence type="ECO:0000256" key="6">
    <source>
        <dbReference type="ARBA" id="ARBA00022692"/>
    </source>
</evidence>
<proteinExistence type="inferred from homology"/>
<dbReference type="GO" id="GO:0031966">
    <property type="term" value="C:mitochondrial membrane"/>
    <property type="evidence" value="ECO:0007669"/>
    <property type="project" value="UniProtKB-SubCell"/>
</dbReference>
<keyword evidence="8 13" id="KW-1133">Transmembrane helix</keyword>
<name>A0A8X8M169_9NEOP</name>
<dbReference type="GO" id="GO:0015078">
    <property type="term" value="F:proton transmembrane transporter activity"/>
    <property type="evidence" value="ECO:0007669"/>
    <property type="project" value="InterPro"/>
</dbReference>
<accession>A0A8X8M169</accession>
<dbReference type="InterPro" id="IPR001421">
    <property type="entry name" value="ATP8_metazoa"/>
</dbReference>
<keyword evidence="9 12" id="KW-0406">Ion transport</keyword>
<organism evidence="14">
    <name type="scientific">Glyptotermes sp. 1 AB-2022a</name>
    <dbReference type="NCBI Taxonomy" id="2942715"/>
    <lineage>
        <taxon>Eukaryota</taxon>
        <taxon>Metazoa</taxon>
        <taxon>Ecdysozoa</taxon>
        <taxon>Arthropoda</taxon>
        <taxon>Hexapoda</taxon>
        <taxon>Insecta</taxon>
        <taxon>Pterygota</taxon>
        <taxon>Neoptera</taxon>
        <taxon>Polyneoptera</taxon>
        <taxon>Dictyoptera</taxon>
        <taxon>Blattodea</taxon>
        <taxon>Blattoidea</taxon>
        <taxon>Termitoidae</taxon>
        <taxon>Kalotermitidae</taxon>
        <taxon>Glyptotermitinae</taxon>
        <taxon>Glyptotermes</taxon>
    </lineage>
</organism>
<evidence type="ECO:0000256" key="8">
    <source>
        <dbReference type="ARBA" id="ARBA00022989"/>
    </source>
</evidence>
<dbReference type="EMBL" id="OM991301">
    <property type="protein sequence ID" value="URX52692.1"/>
    <property type="molecule type" value="Genomic_DNA"/>
</dbReference>
<evidence type="ECO:0000256" key="3">
    <source>
        <dbReference type="ARBA" id="ARBA00011291"/>
    </source>
</evidence>
<dbReference type="Pfam" id="PF00895">
    <property type="entry name" value="ATP-synt_8"/>
    <property type="match status" value="1"/>
</dbReference>